<dbReference type="GO" id="GO:0006935">
    <property type="term" value="P:chemotaxis"/>
    <property type="evidence" value="ECO:0007669"/>
    <property type="project" value="InterPro"/>
</dbReference>
<reference evidence="2" key="1">
    <citation type="submission" date="2019-02" db="EMBL/GenBank/DDBJ databases">
        <authorList>
            <consortium name="Genoscope - CEA"/>
            <person name="William W."/>
        </authorList>
    </citation>
    <scope>NUCLEOTIDE SEQUENCE [LARGE SCALE GENOMIC DNA]</scope>
    <source>
        <strain evidence="2">YSy11</strain>
    </source>
</reference>
<dbReference type="PANTHER" id="PTHR22617">
    <property type="entry name" value="CHEMOTAXIS SENSOR HISTIDINE KINASE-RELATED"/>
    <property type="match status" value="1"/>
</dbReference>
<dbReference type="PROSITE" id="PS50851">
    <property type="entry name" value="CHEW"/>
    <property type="match status" value="1"/>
</dbReference>
<dbReference type="EMBL" id="LR215729">
    <property type="protein sequence ID" value="VEV95463.1"/>
    <property type="molecule type" value="Genomic_DNA"/>
</dbReference>
<feature type="domain" description="CheW-like" evidence="1">
    <location>
        <begin position="14"/>
        <end position="159"/>
    </location>
</feature>
<dbReference type="PANTHER" id="PTHR22617:SF43">
    <property type="entry name" value="PROTEIN PILI"/>
    <property type="match status" value="1"/>
</dbReference>
<dbReference type="Pfam" id="PF01584">
    <property type="entry name" value="CheW"/>
    <property type="match status" value="1"/>
</dbReference>
<dbReference type="SUPFAM" id="SSF50341">
    <property type="entry name" value="CheW-like"/>
    <property type="match status" value="1"/>
</dbReference>
<dbReference type="AlphaFoldDB" id="A0A653DYH1"/>
<evidence type="ECO:0000259" key="1">
    <source>
        <dbReference type="PROSITE" id="PS50851"/>
    </source>
</evidence>
<protein>
    <recommendedName>
        <fullName evidence="1">CheW-like domain-containing protein</fullName>
    </recommendedName>
</protein>
<accession>A0A653DYH1</accession>
<evidence type="ECO:0000313" key="2">
    <source>
        <dbReference type="EMBL" id="VEV95463.1"/>
    </source>
</evidence>
<proteinExistence type="predicted"/>
<dbReference type="GO" id="GO:0005829">
    <property type="term" value="C:cytosol"/>
    <property type="evidence" value="ECO:0007669"/>
    <property type="project" value="TreeGrafter"/>
</dbReference>
<name>A0A653DYH1_9PSED</name>
<sequence>MNRSSARSAAQQRDALYLLFRMGDDRYALAAKDIVAILPLPPLKQVAEAPHWVAGLFSYRGQVLPVLDLSARAFARPAELRTSTRLVLVHYRQQQDADEPLLTVGLILERVSETRRINDAAFSASPMAGQPEYLGAVQPAADGVLQKITVEQLLDADLRAFLLGENAAQVRSDA</sequence>
<organism evidence="2">
    <name type="scientific">Pseudomonas marincola</name>
    <dbReference type="NCBI Taxonomy" id="437900"/>
    <lineage>
        <taxon>Bacteria</taxon>
        <taxon>Pseudomonadati</taxon>
        <taxon>Pseudomonadota</taxon>
        <taxon>Gammaproteobacteria</taxon>
        <taxon>Pseudomonadales</taxon>
        <taxon>Pseudomonadaceae</taxon>
        <taxon>Pseudomonas</taxon>
    </lineage>
</organism>
<dbReference type="SMART" id="SM00260">
    <property type="entry name" value="CheW"/>
    <property type="match status" value="1"/>
</dbReference>
<dbReference type="Gene3D" id="2.40.50.180">
    <property type="entry name" value="CheA-289, Domain 4"/>
    <property type="match status" value="1"/>
</dbReference>
<dbReference type="RefSeq" id="WP_275582020.1">
    <property type="nucleotide sequence ID" value="NZ_JBALWF010000009.1"/>
</dbReference>
<gene>
    <name evidence="2" type="ORF">PMYSY11_0416</name>
</gene>
<dbReference type="InterPro" id="IPR036061">
    <property type="entry name" value="CheW-like_dom_sf"/>
</dbReference>
<dbReference type="Gene3D" id="2.30.30.40">
    <property type="entry name" value="SH3 Domains"/>
    <property type="match status" value="1"/>
</dbReference>
<dbReference type="InterPro" id="IPR039315">
    <property type="entry name" value="CheW"/>
</dbReference>
<dbReference type="InterPro" id="IPR002545">
    <property type="entry name" value="CheW-lke_dom"/>
</dbReference>
<dbReference type="GO" id="GO:0007165">
    <property type="term" value="P:signal transduction"/>
    <property type="evidence" value="ECO:0007669"/>
    <property type="project" value="InterPro"/>
</dbReference>